<sequence length="502" mass="54444">MPKKVITRRQRKAAEAKRQSESNARATAASEAQNGTAAATTPSTSDAVKPGGSNGAKQDPKCGNKNASLKTTNTKTAVPQQGQEAENMPEQSAEKATGTVVVKDKTTQSDNNVFDLLADENLQKQVGHSAECQAQLPAPPANEQAGSFSKTLTRRAVATFSKIQKLSKVFNKKMNYKTPPVKGTEPMNLANVELDETVKTALNGPPGSDNQANKTCSCEFCKVVLNQLLAGKKRTNDKKLCKNANRRPPANAARATSPGQSNGNESVGTTLPAEAKVEDESKTPQTPSIASRRRIIQMLEKKEKLLEKDVMKKIKQLNKQNKILATEQQTKKPDAKQVDQKESKPIVAKTQPTPVDAKKKTMPRVAVAKASSTVKQKATEPAKIPKTVVKSKQPAKADVSSALKQLAAAPADAPPPKVIGNTEYFILTGTDAQLSAQLSSLAANNVRIENCLELDPSVADKIEQQLEQLSQNREQILQRMREKQNMLAKRRTKRSKEPSKYT</sequence>
<feature type="compositionally biased region" description="Basic and acidic residues" evidence="1">
    <location>
        <begin position="329"/>
        <end position="344"/>
    </location>
</feature>
<dbReference type="Proteomes" id="UP000694904">
    <property type="component" value="Chromosome 2"/>
</dbReference>
<feature type="region of interest" description="Disordered" evidence="1">
    <location>
        <begin position="325"/>
        <end position="346"/>
    </location>
</feature>
<feature type="region of interest" description="Disordered" evidence="1">
    <location>
        <begin position="482"/>
        <end position="502"/>
    </location>
</feature>
<accession>A0ABM1Q4K4</accession>
<feature type="compositionally biased region" description="Low complexity" evidence="1">
    <location>
        <begin position="36"/>
        <end position="47"/>
    </location>
</feature>
<reference evidence="3" key="3">
    <citation type="submission" date="2025-08" db="UniProtKB">
        <authorList>
            <consortium name="RefSeq"/>
        </authorList>
    </citation>
    <scope>IDENTIFICATION</scope>
    <source>
        <tissue evidence="3">Whole organism</tissue>
    </source>
</reference>
<reference evidence="2" key="1">
    <citation type="journal article" date="1997" name="Nucleic Acids Res.">
        <title>tRNAscan-SE: a program for improved detection of transfer RNA genes in genomic sequence.</title>
        <authorList>
            <person name="Lowe T.M."/>
            <person name="Eddy S.R."/>
        </authorList>
    </citation>
    <scope>NUCLEOTIDE SEQUENCE [LARGE SCALE GENOMIC DNA]</scope>
</reference>
<proteinExistence type="predicted"/>
<feature type="region of interest" description="Disordered" evidence="1">
    <location>
        <begin position="239"/>
        <end position="293"/>
    </location>
</feature>
<name>A0ABM1Q4K4_DROAR</name>
<feature type="compositionally biased region" description="Polar residues" evidence="1">
    <location>
        <begin position="65"/>
        <end position="84"/>
    </location>
</feature>
<reference evidence="2" key="2">
    <citation type="journal article" date="2016" name="G3 (Bethesda)">
        <title>Genome Evolution in Three Species of Cactophilic Drosophila.</title>
        <authorList>
            <person name="Sanchez-Flores A."/>
            <person name="Penazola F."/>
            <person name="Carpinteyro-Ponce J."/>
            <person name="Nazario-Yepiz N."/>
            <person name="Abreu-Goodger C."/>
            <person name="Machado C.A."/>
            <person name="Markow T.A."/>
        </authorList>
    </citation>
    <scope>NUCLEOTIDE SEQUENCE [LARGE SCALE GENOMIC DNA]</scope>
</reference>
<organism evidence="2 3">
    <name type="scientific">Drosophila arizonae</name>
    <name type="common">Fruit fly</name>
    <dbReference type="NCBI Taxonomy" id="7263"/>
    <lineage>
        <taxon>Eukaryota</taxon>
        <taxon>Metazoa</taxon>
        <taxon>Ecdysozoa</taxon>
        <taxon>Arthropoda</taxon>
        <taxon>Hexapoda</taxon>
        <taxon>Insecta</taxon>
        <taxon>Pterygota</taxon>
        <taxon>Neoptera</taxon>
        <taxon>Endopterygota</taxon>
        <taxon>Diptera</taxon>
        <taxon>Brachycera</taxon>
        <taxon>Muscomorpha</taxon>
        <taxon>Ephydroidea</taxon>
        <taxon>Drosophilidae</taxon>
        <taxon>Drosophila</taxon>
    </lineage>
</organism>
<evidence type="ECO:0000313" key="3">
    <source>
        <dbReference type="RefSeq" id="XP_017874390.1"/>
    </source>
</evidence>
<gene>
    <name evidence="3" type="primary">LOC108621522</name>
</gene>
<protein>
    <submittedName>
        <fullName evidence="3">Neurofilament heavy polypeptide</fullName>
    </submittedName>
</protein>
<feature type="region of interest" description="Disordered" evidence="1">
    <location>
        <begin position="1"/>
        <end position="108"/>
    </location>
</feature>
<keyword evidence="2" id="KW-1185">Reference proteome</keyword>
<dbReference type="GeneID" id="108621522"/>
<feature type="compositionally biased region" description="Polar residues" evidence="1">
    <location>
        <begin position="21"/>
        <end position="35"/>
    </location>
</feature>
<feature type="compositionally biased region" description="Polar residues" evidence="1">
    <location>
        <begin position="257"/>
        <end position="269"/>
    </location>
</feature>
<dbReference type="RefSeq" id="XP_017874390.1">
    <property type="nucleotide sequence ID" value="XM_018018901.1"/>
</dbReference>
<evidence type="ECO:0000313" key="2">
    <source>
        <dbReference type="Proteomes" id="UP000694904"/>
    </source>
</evidence>
<feature type="compositionally biased region" description="Low complexity" evidence="1">
    <location>
        <begin position="246"/>
        <end position="255"/>
    </location>
</feature>
<evidence type="ECO:0000256" key="1">
    <source>
        <dbReference type="SAM" id="MobiDB-lite"/>
    </source>
</evidence>
<feature type="compositionally biased region" description="Basic residues" evidence="1">
    <location>
        <begin position="1"/>
        <end position="11"/>
    </location>
</feature>